<feature type="region of interest" description="Disordered" evidence="1">
    <location>
        <begin position="267"/>
        <end position="321"/>
    </location>
</feature>
<protein>
    <submittedName>
        <fullName evidence="3">Uncharacterized protein</fullName>
    </submittedName>
</protein>
<keyword evidence="4" id="KW-1185">Reference proteome</keyword>
<dbReference type="EMBL" id="CAJVCH010070112">
    <property type="protein sequence ID" value="CAG7720374.1"/>
    <property type="molecule type" value="Genomic_DNA"/>
</dbReference>
<dbReference type="AlphaFoldDB" id="A0A8J2JRZ1"/>
<gene>
    <name evidence="3" type="ORF">AFUS01_LOCUS9654</name>
</gene>
<sequence>MRWGFFHPWKTLLTLSMAQDEELTWTSGRSKELSVDKISSGMDGQDVTAGDKTLLEEFQQEDNWISTNMNKEEDNMAHGGDGGESPSPHGSLNEETDQTDLDPTKPSISPRPHQQGPTLINLKEEETAILVSSIEGTIRLDIDKSGGGSGIPNEVSCKGHERVLASYRAESPGRDKSTEIHIDCRKLLKWTKLVPHHPTLFQTHSQTQSHPAIQIQSGIQTHRESQTHPGMPAHRGSQDQAEVQRHGQNMTPPEFPHEFSAGADNINGNLAGISRTNPGRHSNKVRGSKARKFSIQKDKVDPEEGARRASRVGFSEEGNNSEGGELLFSGLTFRKEWYEEDDGLSHQVPACGNNCGLGLNAEDDSEERTCVRSALPPVHSNSYSSSCSSDCESMAGKLLQDKWRELFDKFDPEGFGEIPWSDFLLALRSPQFLEAVEPGKILLLQDMAVSHADSLLSTAITYQHFVNIVSHPYFFLFFFISTYADADV</sequence>
<dbReference type="Proteomes" id="UP000708208">
    <property type="component" value="Unassembled WGS sequence"/>
</dbReference>
<evidence type="ECO:0000256" key="1">
    <source>
        <dbReference type="SAM" id="MobiDB-lite"/>
    </source>
</evidence>
<feature type="compositionally biased region" description="Basic and acidic residues" evidence="1">
    <location>
        <begin position="295"/>
        <end position="307"/>
    </location>
</feature>
<proteinExistence type="predicted"/>
<comment type="caution">
    <text evidence="3">The sequence shown here is derived from an EMBL/GenBank/DDBJ whole genome shotgun (WGS) entry which is preliminary data.</text>
</comment>
<feature type="region of interest" description="Disordered" evidence="1">
    <location>
        <begin position="71"/>
        <end position="118"/>
    </location>
</feature>
<feature type="compositionally biased region" description="Basic residues" evidence="1">
    <location>
        <begin position="281"/>
        <end position="294"/>
    </location>
</feature>
<feature type="chain" id="PRO_5035204408" evidence="2">
    <location>
        <begin position="19"/>
        <end position="488"/>
    </location>
</feature>
<accession>A0A8J2JRZ1</accession>
<evidence type="ECO:0000313" key="3">
    <source>
        <dbReference type="EMBL" id="CAG7720374.1"/>
    </source>
</evidence>
<organism evidence="3 4">
    <name type="scientific">Allacma fusca</name>
    <dbReference type="NCBI Taxonomy" id="39272"/>
    <lineage>
        <taxon>Eukaryota</taxon>
        <taxon>Metazoa</taxon>
        <taxon>Ecdysozoa</taxon>
        <taxon>Arthropoda</taxon>
        <taxon>Hexapoda</taxon>
        <taxon>Collembola</taxon>
        <taxon>Symphypleona</taxon>
        <taxon>Sminthuridae</taxon>
        <taxon>Allacma</taxon>
    </lineage>
</organism>
<dbReference type="OrthoDB" id="6603515at2759"/>
<keyword evidence="2" id="KW-0732">Signal</keyword>
<name>A0A8J2JRZ1_9HEXA</name>
<evidence type="ECO:0000313" key="4">
    <source>
        <dbReference type="Proteomes" id="UP000708208"/>
    </source>
</evidence>
<evidence type="ECO:0000256" key="2">
    <source>
        <dbReference type="SAM" id="SignalP"/>
    </source>
</evidence>
<reference evidence="3" key="1">
    <citation type="submission" date="2021-06" db="EMBL/GenBank/DDBJ databases">
        <authorList>
            <person name="Hodson N. C."/>
            <person name="Mongue J. A."/>
            <person name="Jaron S. K."/>
        </authorList>
    </citation>
    <scope>NUCLEOTIDE SEQUENCE</scope>
</reference>
<feature type="signal peptide" evidence="2">
    <location>
        <begin position="1"/>
        <end position="18"/>
    </location>
</feature>